<reference evidence="1" key="1">
    <citation type="submission" date="2018-02" db="EMBL/GenBank/DDBJ databases">
        <title>Rhizophora mucronata_Transcriptome.</title>
        <authorList>
            <person name="Meera S.P."/>
            <person name="Sreeshan A."/>
            <person name="Augustine A."/>
        </authorList>
    </citation>
    <scope>NUCLEOTIDE SEQUENCE</scope>
    <source>
        <tissue evidence="1">Leaf</tissue>
    </source>
</reference>
<evidence type="ECO:0000313" key="1">
    <source>
        <dbReference type="EMBL" id="MBX58765.1"/>
    </source>
</evidence>
<accession>A0A2P2PVN4</accession>
<sequence length="42" mass="4780">MFSISFAKQYVPSIEKLKFLFFSCGHSSLHLCSHCREAARAT</sequence>
<organism evidence="1">
    <name type="scientific">Rhizophora mucronata</name>
    <name type="common">Asiatic mangrove</name>
    <dbReference type="NCBI Taxonomy" id="61149"/>
    <lineage>
        <taxon>Eukaryota</taxon>
        <taxon>Viridiplantae</taxon>
        <taxon>Streptophyta</taxon>
        <taxon>Embryophyta</taxon>
        <taxon>Tracheophyta</taxon>
        <taxon>Spermatophyta</taxon>
        <taxon>Magnoliopsida</taxon>
        <taxon>eudicotyledons</taxon>
        <taxon>Gunneridae</taxon>
        <taxon>Pentapetalae</taxon>
        <taxon>rosids</taxon>
        <taxon>fabids</taxon>
        <taxon>Malpighiales</taxon>
        <taxon>Rhizophoraceae</taxon>
        <taxon>Rhizophora</taxon>
    </lineage>
</organism>
<proteinExistence type="predicted"/>
<dbReference type="AlphaFoldDB" id="A0A2P2PVN4"/>
<name>A0A2P2PVN4_RHIMU</name>
<dbReference type="EMBL" id="GGEC01078281">
    <property type="protein sequence ID" value="MBX58765.1"/>
    <property type="molecule type" value="Transcribed_RNA"/>
</dbReference>
<protein>
    <submittedName>
        <fullName evidence="1">Uncharacterized protein</fullName>
    </submittedName>
</protein>